<dbReference type="GO" id="GO:0031124">
    <property type="term" value="P:mRNA 3'-end processing"/>
    <property type="evidence" value="ECO:0007669"/>
    <property type="project" value="UniProtKB-ARBA"/>
</dbReference>
<dbReference type="PANTHER" id="PTHR23140:SF4">
    <property type="entry name" value="PROTEIN CBR-NRD-1"/>
    <property type="match status" value="1"/>
</dbReference>
<dbReference type="CDD" id="cd16984">
    <property type="entry name" value="CID_Nrd1_like"/>
    <property type="match status" value="1"/>
</dbReference>
<reference evidence="9" key="1">
    <citation type="submission" date="2021-03" db="EMBL/GenBank/DDBJ databases">
        <authorList>
            <person name="Tagirdzhanova G."/>
        </authorList>
    </citation>
    <scope>NUCLEOTIDE SEQUENCE</scope>
</reference>
<dbReference type="SUPFAM" id="SSF48464">
    <property type="entry name" value="ENTH/VHS domain"/>
    <property type="match status" value="1"/>
</dbReference>
<dbReference type="GO" id="GO:0032991">
    <property type="term" value="C:protein-containing complex"/>
    <property type="evidence" value="ECO:0007669"/>
    <property type="project" value="UniProtKB-ARBA"/>
</dbReference>
<dbReference type="PANTHER" id="PTHR23140">
    <property type="entry name" value="RNA PROCESSING PROTEIN LD23810P"/>
    <property type="match status" value="1"/>
</dbReference>
<dbReference type="InterPro" id="IPR008942">
    <property type="entry name" value="ENTH_VHS"/>
</dbReference>
<dbReference type="Proteomes" id="UP000664169">
    <property type="component" value="Unassembled WGS sequence"/>
</dbReference>
<gene>
    <name evidence="9" type="ORF">GOMPHAMPRED_007918</name>
</gene>
<feature type="domain" description="CID" evidence="8">
    <location>
        <begin position="1"/>
        <end position="153"/>
    </location>
</feature>
<dbReference type="SUPFAM" id="SSF54928">
    <property type="entry name" value="RNA-binding domain, RBD"/>
    <property type="match status" value="1"/>
</dbReference>
<dbReference type="Gene3D" id="3.30.70.330">
    <property type="match status" value="1"/>
</dbReference>
<evidence type="ECO:0000256" key="6">
    <source>
        <dbReference type="SAM" id="MobiDB-lite"/>
    </source>
</evidence>
<dbReference type="InterPro" id="IPR000504">
    <property type="entry name" value="RRM_dom"/>
</dbReference>
<evidence type="ECO:0000259" key="8">
    <source>
        <dbReference type="PROSITE" id="PS51391"/>
    </source>
</evidence>
<feature type="compositionally biased region" description="Polar residues" evidence="6">
    <location>
        <begin position="639"/>
        <end position="651"/>
    </location>
</feature>
<evidence type="ECO:0008006" key="11">
    <source>
        <dbReference type="Google" id="ProtNLM"/>
    </source>
</evidence>
<dbReference type="PROSITE" id="PS50102">
    <property type="entry name" value="RRM"/>
    <property type="match status" value="1"/>
</dbReference>
<accession>A0A8H3F335</accession>
<dbReference type="GO" id="GO:0006369">
    <property type="term" value="P:termination of RNA polymerase II transcription"/>
    <property type="evidence" value="ECO:0007669"/>
    <property type="project" value="UniProtKB-ARBA"/>
</dbReference>
<name>A0A8H3F335_9LECA</name>
<dbReference type="SMART" id="SM00582">
    <property type="entry name" value="RPR"/>
    <property type="match status" value="1"/>
</dbReference>
<dbReference type="Gene3D" id="1.25.40.90">
    <property type="match status" value="1"/>
</dbReference>
<evidence type="ECO:0000313" key="9">
    <source>
        <dbReference type="EMBL" id="CAF9913446.1"/>
    </source>
</evidence>
<dbReference type="PROSITE" id="PS51391">
    <property type="entry name" value="CID"/>
    <property type="match status" value="1"/>
</dbReference>
<feature type="compositionally biased region" description="Polar residues" evidence="6">
    <location>
        <begin position="596"/>
        <end position="610"/>
    </location>
</feature>
<dbReference type="EMBL" id="CAJPDQ010000008">
    <property type="protein sequence ID" value="CAF9913446.1"/>
    <property type="molecule type" value="Genomic_DNA"/>
</dbReference>
<keyword evidence="10" id="KW-1185">Reference proteome</keyword>
<keyword evidence="3 5" id="KW-0694">RNA-binding</keyword>
<evidence type="ECO:0000256" key="1">
    <source>
        <dbReference type="ARBA" id="ARBA00004123"/>
    </source>
</evidence>
<evidence type="ECO:0000313" key="10">
    <source>
        <dbReference type="Proteomes" id="UP000664169"/>
    </source>
</evidence>
<evidence type="ECO:0000259" key="7">
    <source>
        <dbReference type="PROSITE" id="PS50102"/>
    </source>
</evidence>
<keyword evidence="4" id="KW-0539">Nucleus</keyword>
<feature type="region of interest" description="Disordered" evidence="6">
    <location>
        <begin position="555"/>
        <end position="651"/>
    </location>
</feature>
<evidence type="ECO:0000256" key="4">
    <source>
        <dbReference type="ARBA" id="ARBA00023242"/>
    </source>
</evidence>
<feature type="region of interest" description="Disordered" evidence="6">
    <location>
        <begin position="149"/>
        <end position="182"/>
    </location>
</feature>
<dbReference type="InterPro" id="IPR051485">
    <property type="entry name" value="SR-CTD_assoc_factor"/>
</dbReference>
<feature type="region of interest" description="Disordered" evidence="6">
    <location>
        <begin position="317"/>
        <end position="416"/>
    </location>
</feature>
<dbReference type="GO" id="GO:0003723">
    <property type="term" value="F:RNA binding"/>
    <property type="evidence" value="ECO:0007669"/>
    <property type="project" value="UniProtKB-UniRule"/>
</dbReference>
<evidence type="ECO:0000256" key="3">
    <source>
        <dbReference type="ARBA" id="ARBA00022884"/>
    </source>
</evidence>
<dbReference type="FunFam" id="3.30.70.330:FF:000397">
    <property type="entry name" value="RNA binding protein Nrd1"/>
    <property type="match status" value="1"/>
</dbReference>
<dbReference type="OrthoDB" id="79367at2759"/>
<dbReference type="GO" id="GO:0005634">
    <property type="term" value="C:nucleus"/>
    <property type="evidence" value="ECO:0007669"/>
    <property type="project" value="UniProtKB-SubCell"/>
</dbReference>
<dbReference type="GO" id="GO:0031126">
    <property type="term" value="P:sno(s)RNA 3'-end processing"/>
    <property type="evidence" value="ECO:0007669"/>
    <property type="project" value="UniProtKB-ARBA"/>
</dbReference>
<feature type="compositionally biased region" description="Pro residues" evidence="6">
    <location>
        <begin position="162"/>
        <end position="171"/>
    </location>
</feature>
<dbReference type="Pfam" id="PF21380">
    <property type="entry name" value="Nrd1-Seb1_dom2"/>
    <property type="match status" value="1"/>
</dbReference>
<dbReference type="GO" id="GO:0010629">
    <property type="term" value="P:negative regulation of gene expression"/>
    <property type="evidence" value="ECO:0007669"/>
    <property type="project" value="UniProtKB-ARBA"/>
</dbReference>
<dbReference type="InterPro" id="IPR006569">
    <property type="entry name" value="CID_dom"/>
</dbReference>
<dbReference type="InterPro" id="IPR048892">
    <property type="entry name" value="Nrd1_Seb1_dom2"/>
</dbReference>
<feature type="compositionally biased region" description="Low complexity" evidence="6">
    <location>
        <begin position="172"/>
        <end position="182"/>
    </location>
</feature>
<dbReference type="InterPro" id="IPR035979">
    <property type="entry name" value="RBD_domain_sf"/>
</dbReference>
<dbReference type="FunFam" id="1.25.40.90:FF:000026">
    <property type="entry name" value="RNA binding protein Nrd1"/>
    <property type="match status" value="1"/>
</dbReference>
<evidence type="ECO:0000256" key="5">
    <source>
        <dbReference type="PROSITE-ProRule" id="PRU00176"/>
    </source>
</evidence>
<feature type="domain" description="RRM" evidence="7">
    <location>
        <begin position="431"/>
        <end position="501"/>
    </location>
</feature>
<dbReference type="AlphaFoldDB" id="A0A8H3F335"/>
<dbReference type="Pfam" id="PF04818">
    <property type="entry name" value="CID"/>
    <property type="match status" value="1"/>
</dbReference>
<sequence length="651" mass="70142">MSSAVAELDSTLSSMLALKAGISGAKIQAITSLCNANVKDEPVLIQKLYAQFKKAEANKKLGVLYVIDSVTRQWVEQARKAGQAIGHGARDGTYAAGVTHVSELLPALMHDIISVIPDEQREKLQKLIAIWEKAGTFAPSLLQSFREKLDAPPAQSSTTPSTTPPPQPLLAPQPATNSAQSTSSILASLQALAAASKNAAPQAVPQAVPQVAATTYSNNAPQLQPTPVVPTVPVPPPIQAANPGGAIYGNVFPPVPSSFNIGAQVPPLPQVPAAPQDNAVLQQQILILQTLQAQGIPQSEWPKILAAITSTSNVTAAPQGFPPGFPPAQGGAQGQNGRGYESIRSPNGNSYNDRRSRSRSRSPRGYRDNDHDRRRSPDRNDRGGRRRGGRGQRNYSPSPQRYNDRVLPPPGPKWVDIDRSVPKNHIKVYSRTLFVGGVNCTDEELRTLFSRAGVVQTCITSAQKRHAFVKMLTRKDAEKARETFEHYNAGDMQLRTRWGVGFGPRDASDYQTGISIIAIDRLTDADKKWVLTAEYGGTGGREIESGMCMEEPDIEIGGGVSSKAISRRMQTDRSGAAGPRSSKVEEQSSRRRYDNRSTYTNEQNASNVQVAPTVPSFGFQLPPNFTMPQALVFPPGFSLPNTQQSPNTGGS</sequence>
<comment type="subcellular location">
    <subcellularLocation>
        <location evidence="1">Nucleus</location>
    </subcellularLocation>
</comment>
<feature type="compositionally biased region" description="Basic and acidic residues" evidence="6">
    <location>
        <begin position="582"/>
        <end position="595"/>
    </location>
</feature>
<dbReference type="Pfam" id="PF00076">
    <property type="entry name" value="RRM_1"/>
    <property type="match status" value="1"/>
</dbReference>
<comment type="caution">
    <text evidence="9">The sequence shown here is derived from an EMBL/GenBank/DDBJ whole genome shotgun (WGS) entry which is preliminary data.</text>
</comment>
<dbReference type="InterPro" id="IPR012677">
    <property type="entry name" value="Nucleotide-bd_a/b_plait_sf"/>
</dbReference>
<feature type="compositionally biased region" description="Basic and acidic residues" evidence="6">
    <location>
        <begin position="365"/>
        <end position="383"/>
    </location>
</feature>
<proteinExistence type="predicted"/>
<evidence type="ECO:0000256" key="2">
    <source>
        <dbReference type="ARBA" id="ARBA00022553"/>
    </source>
</evidence>
<feature type="compositionally biased region" description="Low complexity" evidence="6">
    <location>
        <begin position="151"/>
        <end position="161"/>
    </location>
</feature>
<dbReference type="SMART" id="SM00360">
    <property type="entry name" value="RRM"/>
    <property type="match status" value="1"/>
</dbReference>
<keyword evidence="2" id="KW-0597">Phosphoprotein</keyword>
<organism evidence="9 10">
    <name type="scientific">Gomphillus americanus</name>
    <dbReference type="NCBI Taxonomy" id="1940652"/>
    <lineage>
        <taxon>Eukaryota</taxon>
        <taxon>Fungi</taxon>
        <taxon>Dikarya</taxon>
        <taxon>Ascomycota</taxon>
        <taxon>Pezizomycotina</taxon>
        <taxon>Lecanoromycetes</taxon>
        <taxon>OSLEUM clade</taxon>
        <taxon>Ostropomycetidae</taxon>
        <taxon>Ostropales</taxon>
        <taxon>Graphidaceae</taxon>
        <taxon>Gomphilloideae</taxon>
        <taxon>Gomphillus</taxon>
    </lineage>
</organism>
<protein>
    <recommendedName>
        <fullName evidence="11">RNA binding protein Nrd1</fullName>
    </recommendedName>
</protein>